<evidence type="ECO:0000313" key="3">
    <source>
        <dbReference type="Proteomes" id="UP001651690"/>
    </source>
</evidence>
<dbReference type="InterPro" id="IPR002645">
    <property type="entry name" value="STAS_dom"/>
</dbReference>
<dbReference type="SUPFAM" id="SSF52091">
    <property type="entry name" value="SpoIIaa-like"/>
    <property type="match status" value="1"/>
</dbReference>
<dbReference type="Pfam" id="PF01740">
    <property type="entry name" value="STAS"/>
    <property type="match status" value="1"/>
</dbReference>
<evidence type="ECO:0000259" key="1">
    <source>
        <dbReference type="PROSITE" id="PS50801"/>
    </source>
</evidence>
<organism evidence="2 3">
    <name type="scientific">Mycolicibacterium arenosum</name>
    <dbReference type="NCBI Taxonomy" id="2952157"/>
    <lineage>
        <taxon>Bacteria</taxon>
        <taxon>Bacillati</taxon>
        <taxon>Actinomycetota</taxon>
        <taxon>Actinomycetes</taxon>
        <taxon>Mycobacteriales</taxon>
        <taxon>Mycobacteriaceae</taxon>
        <taxon>Mycolicibacterium</taxon>
    </lineage>
</organism>
<accession>A0ABT1M8J7</accession>
<keyword evidence="3" id="KW-1185">Reference proteome</keyword>
<name>A0ABT1M8J7_9MYCO</name>
<feature type="domain" description="STAS" evidence="1">
    <location>
        <begin position="26"/>
        <end position="134"/>
    </location>
</feature>
<dbReference type="PANTHER" id="PTHR33495">
    <property type="entry name" value="ANTI-SIGMA FACTOR ANTAGONIST TM_1081-RELATED-RELATED"/>
    <property type="match status" value="1"/>
</dbReference>
<dbReference type="RefSeq" id="WP_255061468.1">
    <property type="nucleotide sequence ID" value="NZ_JANDBD010000007.1"/>
</dbReference>
<reference evidence="2 3" key="1">
    <citation type="submission" date="2022-06" db="EMBL/GenBank/DDBJ databases">
        <title>Mycolicibacterium sp. CAU 1645 isolated from seawater.</title>
        <authorList>
            <person name="Kim W."/>
        </authorList>
    </citation>
    <scope>NUCLEOTIDE SEQUENCE [LARGE SCALE GENOMIC DNA]</scope>
    <source>
        <strain evidence="2 3">CAU 1645</strain>
    </source>
</reference>
<gene>
    <name evidence="2" type="ORF">NM203_18190</name>
</gene>
<proteinExistence type="predicted"/>
<dbReference type="PROSITE" id="PS50801">
    <property type="entry name" value="STAS"/>
    <property type="match status" value="1"/>
</dbReference>
<protein>
    <submittedName>
        <fullName evidence="2">STAS domain-containing protein</fullName>
    </submittedName>
</protein>
<dbReference type="InterPro" id="IPR036513">
    <property type="entry name" value="STAS_dom_sf"/>
</dbReference>
<dbReference type="Gene3D" id="3.30.750.24">
    <property type="entry name" value="STAS domain"/>
    <property type="match status" value="1"/>
</dbReference>
<dbReference type="CDD" id="cd07043">
    <property type="entry name" value="STAS_anti-anti-sigma_factors"/>
    <property type="match status" value="1"/>
</dbReference>
<evidence type="ECO:0000313" key="2">
    <source>
        <dbReference type="EMBL" id="MCP9274122.1"/>
    </source>
</evidence>
<dbReference type="EMBL" id="JANDBD010000007">
    <property type="protein sequence ID" value="MCP9274122.1"/>
    <property type="molecule type" value="Genomic_DNA"/>
</dbReference>
<dbReference type="Proteomes" id="UP001651690">
    <property type="component" value="Unassembled WGS sequence"/>
</dbReference>
<sequence>MTDMGTLRCYRPDPSRLGQSETWRHASASATVTPNSIVVTIAGELDASNAHDLARYVEQHSAATDDLYVDLRDVTFCSTAGVAVLRRIEHQYAQRGSRWRLLSSPAVRKVLRVCGAQNLPQLETLDSAPEPSLV</sequence>
<comment type="caution">
    <text evidence="2">The sequence shown here is derived from an EMBL/GenBank/DDBJ whole genome shotgun (WGS) entry which is preliminary data.</text>
</comment>